<accession>A0A484HJX1</accession>
<evidence type="ECO:0000313" key="5">
    <source>
        <dbReference type="EMBL" id="VEN74528.1"/>
    </source>
</evidence>
<dbReference type="SUPFAM" id="SSF52374">
    <property type="entry name" value="Nucleotidylyl transferase"/>
    <property type="match status" value="1"/>
</dbReference>
<organism evidence="5">
    <name type="scientific">uncultured Desulfobacteraceae bacterium</name>
    <dbReference type="NCBI Taxonomy" id="218296"/>
    <lineage>
        <taxon>Bacteria</taxon>
        <taxon>Pseudomonadati</taxon>
        <taxon>Thermodesulfobacteriota</taxon>
        <taxon>Desulfobacteria</taxon>
        <taxon>Desulfobacterales</taxon>
        <taxon>Desulfobacteraceae</taxon>
        <taxon>environmental samples</taxon>
    </lineage>
</organism>
<dbReference type="NCBIfam" id="TIGR00125">
    <property type="entry name" value="cyt_tran_rel"/>
    <property type="match status" value="1"/>
</dbReference>
<dbReference type="Pfam" id="PF01467">
    <property type="entry name" value="CTP_transf_like"/>
    <property type="match status" value="1"/>
</dbReference>
<dbReference type="Gene3D" id="3.40.50.620">
    <property type="entry name" value="HUPs"/>
    <property type="match status" value="1"/>
</dbReference>
<keyword evidence="2" id="KW-0119">Carbohydrate metabolism</keyword>
<dbReference type="PANTHER" id="PTHR46969:SF1">
    <property type="entry name" value="BIFUNCTIONAL PROTEIN HLDE"/>
    <property type="match status" value="1"/>
</dbReference>
<dbReference type="GO" id="GO:0033785">
    <property type="term" value="F:heptose 7-phosphate kinase activity"/>
    <property type="evidence" value="ECO:0007669"/>
    <property type="project" value="TreeGrafter"/>
</dbReference>
<gene>
    <name evidence="5" type="ORF">EPICR_40110</name>
</gene>
<dbReference type="InterPro" id="IPR004821">
    <property type="entry name" value="Cyt_trans-like"/>
</dbReference>
<keyword evidence="1" id="KW-0511">Multifunctional enzyme</keyword>
<evidence type="ECO:0000259" key="4">
    <source>
        <dbReference type="Pfam" id="PF01467"/>
    </source>
</evidence>
<dbReference type="InterPro" id="IPR014729">
    <property type="entry name" value="Rossmann-like_a/b/a_fold"/>
</dbReference>
<dbReference type="Gene3D" id="3.40.1190.20">
    <property type="match status" value="1"/>
</dbReference>
<dbReference type="InterPro" id="IPR029056">
    <property type="entry name" value="Ribokinase-like"/>
</dbReference>
<dbReference type="GO" id="GO:0005829">
    <property type="term" value="C:cytosol"/>
    <property type="evidence" value="ECO:0007669"/>
    <property type="project" value="TreeGrafter"/>
</dbReference>
<dbReference type="GO" id="GO:0033786">
    <property type="term" value="F:heptose-1-phosphate adenylyltransferase activity"/>
    <property type="evidence" value="ECO:0007669"/>
    <property type="project" value="TreeGrafter"/>
</dbReference>
<feature type="domain" description="Cytidyltransferase-like" evidence="4">
    <location>
        <begin position="31"/>
        <end position="141"/>
    </location>
</feature>
<proteinExistence type="predicted"/>
<name>A0A484HJX1_9BACT</name>
<evidence type="ECO:0000256" key="1">
    <source>
        <dbReference type="ARBA" id="ARBA00023268"/>
    </source>
</evidence>
<dbReference type="Pfam" id="PF00294">
    <property type="entry name" value="PfkB"/>
    <property type="match status" value="1"/>
</dbReference>
<dbReference type="EMBL" id="CAACVI010000034">
    <property type="protein sequence ID" value="VEN74528.1"/>
    <property type="molecule type" value="Genomic_DNA"/>
</dbReference>
<dbReference type="PANTHER" id="PTHR46969">
    <property type="entry name" value="BIFUNCTIONAL PROTEIN HLDE"/>
    <property type="match status" value="1"/>
</dbReference>
<dbReference type="SUPFAM" id="SSF53613">
    <property type="entry name" value="Ribokinase-like"/>
    <property type="match status" value="1"/>
</dbReference>
<dbReference type="InterPro" id="IPR011611">
    <property type="entry name" value="PfkB_dom"/>
</dbReference>
<feature type="domain" description="Carbohydrate kinase PfkB" evidence="3">
    <location>
        <begin position="196"/>
        <end position="496"/>
    </location>
</feature>
<protein>
    <submittedName>
        <fullName evidence="5">Bifunctional protein HldE</fullName>
    </submittedName>
</protein>
<evidence type="ECO:0000259" key="3">
    <source>
        <dbReference type="Pfam" id="PF00294"/>
    </source>
</evidence>
<dbReference type="AlphaFoldDB" id="A0A484HJX1"/>
<evidence type="ECO:0000256" key="2">
    <source>
        <dbReference type="ARBA" id="ARBA00023277"/>
    </source>
</evidence>
<sequence>MHNNKKIVSFEDLTAICDKLKADGKKKVVLCHGCFDLLHIGHIRYFKQAKQMGDILVVTLSPDCFVDKGPGRPKFTDNLRAEAISSLDSVDFVAINQWETAEETLRILQPHVYVKGSDFKNVEADSTGKLALEEKVCKEIGAELAFTRDIVFSSTNLINRFFSSFPEEVQSYLNVFRKRYSIDDVLNFIHRMSELKVFVIGDSILDEYRYCHSLGASSKDPLLAVQYDSHDMFAGGVLAVANHAGNFAKSVRLATVIGEKDSHESFIRDHLSSGVKPHFFIQENAPTLIKRRYVDGYSMTKLLEIYVMDDSGLSREKDLELCEFLKETIPDYDIVISADFGHGAISENVRETLIEHAPFLAVNTQANAGNKRMHTISSYKRADYASIAEPELRLDARNLKTDIRPLTIDACRRLGCKQFVVTCGKRGSCVATLDGSFVLIPAFASKVVDRVGSGDAFFAISALAAYLNASPEMTGFIGNLVGSLAVEIIGNQKSVQKDSLEKYITSILK</sequence>
<reference evidence="5" key="1">
    <citation type="submission" date="2019-01" db="EMBL/GenBank/DDBJ databases">
        <authorList>
            <consortium name="Genoscope - CEA"/>
            <person name="William W."/>
        </authorList>
    </citation>
    <scope>NUCLEOTIDE SEQUENCE</scope>
    <source>
        <strain evidence="5">CR-1</strain>
    </source>
</reference>